<evidence type="ECO:0000256" key="1">
    <source>
        <dbReference type="SAM" id="Phobius"/>
    </source>
</evidence>
<keyword evidence="1" id="KW-1133">Transmembrane helix</keyword>
<feature type="transmembrane region" description="Helical" evidence="1">
    <location>
        <begin position="177"/>
        <end position="197"/>
    </location>
</feature>
<feature type="transmembrane region" description="Helical" evidence="1">
    <location>
        <begin position="146"/>
        <end position="165"/>
    </location>
</feature>
<evidence type="ECO:0000313" key="2">
    <source>
        <dbReference type="EMBL" id="PPQ31173.1"/>
    </source>
</evidence>
<dbReference type="RefSeq" id="WP_104520189.1">
    <property type="nucleotide sequence ID" value="NZ_NHRY01000196.1"/>
</dbReference>
<dbReference type="Proteomes" id="UP000239724">
    <property type="component" value="Unassembled WGS sequence"/>
</dbReference>
<keyword evidence="3" id="KW-1185">Reference proteome</keyword>
<dbReference type="AlphaFoldDB" id="A0A2S6N980"/>
<evidence type="ECO:0000313" key="3">
    <source>
        <dbReference type="Proteomes" id="UP000239724"/>
    </source>
</evidence>
<reference evidence="2 3" key="1">
    <citation type="journal article" date="2018" name="Arch. Microbiol.">
        <title>New insights into the metabolic potential of the phototrophic purple bacterium Rhodopila globiformis DSM 161(T) from its draft genome sequence and evidence for a vanadium-dependent nitrogenase.</title>
        <authorList>
            <person name="Imhoff J.F."/>
            <person name="Rahn T."/>
            <person name="Kunzel S."/>
            <person name="Neulinger S.C."/>
        </authorList>
    </citation>
    <scope>NUCLEOTIDE SEQUENCE [LARGE SCALE GENOMIC DNA]</scope>
    <source>
        <strain evidence="2 3">DSM 161</strain>
    </source>
</reference>
<gene>
    <name evidence="2" type="ORF">CCS01_17905</name>
</gene>
<proteinExistence type="predicted"/>
<protein>
    <submittedName>
        <fullName evidence="2">Uncharacterized protein</fullName>
    </submittedName>
</protein>
<keyword evidence="1" id="KW-0812">Transmembrane</keyword>
<comment type="caution">
    <text evidence="2">The sequence shown here is derived from an EMBL/GenBank/DDBJ whole genome shotgun (WGS) entry which is preliminary data.</text>
</comment>
<organism evidence="2 3">
    <name type="scientific">Rhodopila globiformis</name>
    <name type="common">Rhodopseudomonas globiformis</name>
    <dbReference type="NCBI Taxonomy" id="1071"/>
    <lineage>
        <taxon>Bacteria</taxon>
        <taxon>Pseudomonadati</taxon>
        <taxon>Pseudomonadota</taxon>
        <taxon>Alphaproteobacteria</taxon>
        <taxon>Acetobacterales</taxon>
        <taxon>Acetobacteraceae</taxon>
        <taxon>Rhodopila</taxon>
    </lineage>
</organism>
<keyword evidence="1" id="KW-0472">Membrane</keyword>
<sequence length="241" mass="24125">MNVTDALTSAAKGAAAGAIAGPVGAAVGGLGGLVLDIAPDVGKWLFGSNGEHAATQVAKAVETVTGTSDAEAAQAVLARDPEAVTQLRVQLVTLAAQMQAEANRAAEAQRASELAMLQAAAADRANARSQTTALAQAKDRIAWTPTILSAVILVVFGALVFVVLTKRTPAPDGLMPLANILLGTVAAMATQVANYWLGSSSGSASKTDQLAALSASAQTSVPGDVVHRLIQQGQPARAGAA</sequence>
<dbReference type="EMBL" id="NHRY01000196">
    <property type="protein sequence ID" value="PPQ31173.1"/>
    <property type="molecule type" value="Genomic_DNA"/>
</dbReference>
<name>A0A2S6N980_RHOGL</name>
<accession>A0A2S6N980</accession>